<keyword evidence="3" id="KW-0285">Flavoprotein</keyword>
<dbReference type="InterPro" id="IPR015345">
    <property type="entry name" value="Cytokinin_DH_FAD/cytokin-bd"/>
</dbReference>
<dbReference type="InterPro" id="IPR016164">
    <property type="entry name" value="FAD-linked_Oxase-like_C"/>
</dbReference>
<organism evidence="7 8">
    <name type="scientific">Pendulispora brunnea</name>
    <dbReference type="NCBI Taxonomy" id="2905690"/>
    <lineage>
        <taxon>Bacteria</taxon>
        <taxon>Pseudomonadati</taxon>
        <taxon>Myxococcota</taxon>
        <taxon>Myxococcia</taxon>
        <taxon>Myxococcales</taxon>
        <taxon>Sorangiineae</taxon>
        <taxon>Pendulisporaceae</taxon>
        <taxon>Pendulispora</taxon>
    </lineage>
</organism>
<evidence type="ECO:0000313" key="7">
    <source>
        <dbReference type="EMBL" id="WXA91160.1"/>
    </source>
</evidence>
<dbReference type="Proteomes" id="UP001379533">
    <property type="component" value="Chromosome"/>
</dbReference>
<dbReference type="InterPro" id="IPR006094">
    <property type="entry name" value="Oxid_FAD_bind_N"/>
</dbReference>
<comment type="similarity">
    <text evidence="2">Belongs to the oxygen-dependent FAD-linked oxidoreductase family.</text>
</comment>
<comment type="cofactor">
    <cofactor evidence="1">
        <name>FAD</name>
        <dbReference type="ChEBI" id="CHEBI:57692"/>
    </cofactor>
</comment>
<dbReference type="InterPro" id="IPR050432">
    <property type="entry name" value="FAD-linked_Oxidoreductases_BP"/>
</dbReference>
<keyword evidence="4" id="KW-0274">FAD</keyword>
<dbReference type="PANTHER" id="PTHR13878">
    <property type="entry name" value="GULONOLACTONE OXIDASE"/>
    <property type="match status" value="1"/>
</dbReference>
<evidence type="ECO:0000256" key="4">
    <source>
        <dbReference type="ARBA" id="ARBA00022827"/>
    </source>
</evidence>
<evidence type="ECO:0000313" key="8">
    <source>
        <dbReference type="Proteomes" id="UP001379533"/>
    </source>
</evidence>
<dbReference type="EMBL" id="CP089982">
    <property type="protein sequence ID" value="WXA91160.1"/>
    <property type="molecule type" value="Genomic_DNA"/>
</dbReference>
<accession>A0ABZ2K230</accession>
<dbReference type="RefSeq" id="WP_394841781.1">
    <property type="nucleotide sequence ID" value="NZ_CP089982.1"/>
</dbReference>
<evidence type="ECO:0000256" key="2">
    <source>
        <dbReference type="ARBA" id="ARBA00005466"/>
    </source>
</evidence>
<dbReference type="Gene3D" id="3.30.465.10">
    <property type="match status" value="1"/>
</dbReference>
<dbReference type="Gene3D" id="3.40.462.10">
    <property type="entry name" value="FAD-linked oxidases, C-terminal domain"/>
    <property type="match status" value="1"/>
</dbReference>
<feature type="domain" description="FAD-binding PCMH-type" evidence="6">
    <location>
        <begin position="78"/>
        <end position="248"/>
    </location>
</feature>
<dbReference type="PROSITE" id="PS51387">
    <property type="entry name" value="FAD_PCMH"/>
    <property type="match status" value="1"/>
</dbReference>
<protein>
    <submittedName>
        <fullName evidence="7">FAD-binding protein</fullName>
    </submittedName>
</protein>
<dbReference type="InterPro" id="IPR016170">
    <property type="entry name" value="Cytok_DH_C_sf"/>
</dbReference>
<dbReference type="InterPro" id="IPR036318">
    <property type="entry name" value="FAD-bd_PCMH-like_sf"/>
</dbReference>
<dbReference type="Pfam" id="PF01565">
    <property type="entry name" value="FAD_binding_4"/>
    <property type="match status" value="1"/>
</dbReference>
<evidence type="ECO:0000256" key="3">
    <source>
        <dbReference type="ARBA" id="ARBA00022630"/>
    </source>
</evidence>
<sequence length="494" mass="54168">MRSHERSRDRGLGTIARRSFVQGVTAAIVIGFDPTRRTWIADAEAAPSSLSRIPPLDGVLRMDPASLAKAADDFGHTIHRQSVALLEPGSVDDIVKMVRYVRRHGLTIANRGRGHATYGQAQTQGGIVVDSSKLAAIHRVDSDRMVVDAGASWRNVMHAALARGSTPPVFTDYLDLSVGGTLSGGGVGGASHRHGCQIDNVLELEVVTGEGERITCSASRHASLFNSVLGGLGQFALIVRATLRLVPACALARVYELEYADLASFTKDATALALDERFDHLEGQASPKPDGGWTWTLTAASYFTPPHRPNDAALLAGLSHDPSSSSVHDLAYQEFLERIDPLIQRQKDLGIWEYPHPWYDVFVPASVTNRYVGGILDTLTVDDTGNGPVLLYPLRRSKLRRPFFSVPAEEVFFLFDVLRTTSPDPVRVRAHLRANRRMYDAGRALGATRYCIGSLDFSQADWRQHFGFWWPAFAFAKNAFDPDRVLTPGQGIFL</sequence>
<keyword evidence="8" id="KW-1185">Reference proteome</keyword>
<dbReference type="Gene3D" id="3.30.43.10">
    <property type="entry name" value="Uridine Diphospho-n-acetylenolpyruvylglucosamine Reductase, domain 2"/>
    <property type="match status" value="1"/>
</dbReference>
<keyword evidence="5" id="KW-0560">Oxidoreductase</keyword>
<dbReference type="Pfam" id="PF09265">
    <property type="entry name" value="Cytokin-bind"/>
    <property type="match status" value="1"/>
</dbReference>
<proteinExistence type="inferred from homology"/>
<gene>
    <name evidence="7" type="ORF">LZC95_32480</name>
</gene>
<dbReference type="InterPro" id="IPR016169">
    <property type="entry name" value="FAD-bd_PCMH_sub2"/>
</dbReference>
<evidence type="ECO:0000256" key="1">
    <source>
        <dbReference type="ARBA" id="ARBA00001974"/>
    </source>
</evidence>
<evidence type="ECO:0000256" key="5">
    <source>
        <dbReference type="ARBA" id="ARBA00023002"/>
    </source>
</evidence>
<dbReference type="PANTHER" id="PTHR13878:SF53">
    <property type="entry name" value="CYTOKININ DEHYDROGENASE 6"/>
    <property type="match status" value="1"/>
</dbReference>
<dbReference type="SUPFAM" id="SSF56176">
    <property type="entry name" value="FAD-binding/transporter-associated domain-like"/>
    <property type="match status" value="1"/>
</dbReference>
<reference evidence="7 8" key="1">
    <citation type="submission" date="2021-12" db="EMBL/GenBank/DDBJ databases">
        <title>Discovery of the Pendulisporaceae a myxobacterial family with distinct sporulation behavior and unique specialized metabolism.</title>
        <authorList>
            <person name="Garcia R."/>
            <person name="Popoff A."/>
            <person name="Bader C.D."/>
            <person name="Loehr J."/>
            <person name="Walesch S."/>
            <person name="Walt C."/>
            <person name="Boldt J."/>
            <person name="Bunk B."/>
            <person name="Haeckl F.J.F.P.J."/>
            <person name="Gunesch A.P."/>
            <person name="Birkelbach J."/>
            <person name="Nuebel U."/>
            <person name="Pietschmann T."/>
            <person name="Bach T."/>
            <person name="Mueller R."/>
        </authorList>
    </citation>
    <scope>NUCLEOTIDE SEQUENCE [LARGE SCALE GENOMIC DNA]</scope>
    <source>
        <strain evidence="7 8">MSr12523</strain>
    </source>
</reference>
<evidence type="ECO:0000259" key="6">
    <source>
        <dbReference type="PROSITE" id="PS51387"/>
    </source>
</evidence>
<dbReference type="InterPro" id="IPR016167">
    <property type="entry name" value="FAD-bd_PCMH_sub1"/>
</dbReference>
<dbReference type="InterPro" id="IPR016166">
    <property type="entry name" value="FAD-bd_PCMH"/>
</dbReference>
<dbReference type="SUPFAM" id="SSF55103">
    <property type="entry name" value="FAD-linked oxidases, C-terminal domain"/>
    <property type="match status" value="1"/>
</dbReference>
<name>A0ABZ2K230_9BACT</name>